<dbReference type="PROSITE" id="PS50110">
    <property type="entry name" value="RESPONSE_REGULATORY"/>
    <property type="match status" value="1"/>
</dbReference>
<accession>X1KTL5</accession>
<dbReference type="Pfam" id="PF00072">
    <property type="entry name" value="Response_reg"/>
    <property type="match status" value="1"/>
</dbReference>
<dbReference type="EMBL" id="BARU01046783">
    <property type="protein sequence ID" value="GAH93479.1"/>
    <property type="molecule type" value="Genomic_DNA"/>
</dbReference>
<name>X1KTL5_9ZZZZ</name>
<dbReference type="InterPro" id="IPR050595">
    <property type="entry name" value="Bact_response_regulator"/>
</dbReference>
<dbReference type="PANTHER" id="PTHR44591:SF3">
    <property type="entry name" value="RESPONSE REGULATORY DOMAIN-CONTAINING PROTEIN"/>
    <property type="match status" value="1"/>
</dbReference>
<dbReference type="PANTHER" id="PTHR44591">
    <property type="entry name" value="STRESS RESPONSE REGULATOR PROTEIN 1"/>
    <property type="match status" value="1"/>
</dbReference>
<dbReference type="Gene3D" id="3.40.50.2300">
    <property type="match status" value="1"/>
</dbReference>
<keyword evidence="1" id="KW-0597">Phosphoprotein</keyword>
<evidence type="ECO:0000313" key="3">
    <source>
        <dbReference type="EMBL" id="GAH93479.1"/>
    </source>
</evidence>
<organism evidence="3">
    <name type="scientific">marine sediment metagenome</name>
    <dbReference type="NCBI Taxonomy" id="412755"/>
    <lineage>
        <taxon>unclassified sequences</taxon>
        <taxon>metagenomes</taxon>
        <taxon>ecological metagenomes</taxon>
    </lineage>
</organism>
<dbReference type="SUPFAM" id="SSF52172">
    <property type="entry name" value="CheY-like"/>
    <property type="match status" value="1"/>
</dbReference>
<dbReference type="AlphaFoldDB" id="X1KTL5"/>
<evidence type="ECO:0000259" key="2">
    <source>
        <dbReference type="PROSITE" id="PS50110"/>
    </source>
</evidence>
<reference evidence="3" key="1">
    <citation type="journal article" date="2014" name="Front. Microbiol.">
        <title>High frequency of phylogenetically diverse reductive dehalogenase-homologous genes in deep subseafloor sedimentary metagenomes.</title>
        <authorList>
            <person name="Kawai M."/>
            <person name="Futagami T."/>
            <person name="Toyoda A."/>
            <person name="Takaki Y."/>
            <person name="Nishi S."/>
            <person name="Hori S."/>
            <person name="Arai W."/>
            <person name="Tsubouchi T."/>
            <person name="Morono Y."/>
            <person name="Uchiyama I."/>
            <person name="Ito T."/>
            <person name="Fujiyama A."/>
            <person name="Inagaki F."/>
            <person name="Takami H."/>
        </authorList>
    </citation>
    <scope>NUCLEOTIDE SEQUENCE</scope>
    <source>
        <strain evidence="3">Expedition CK06-06</strain>
    </source>
</reference>
<feature type="non-terminal residue" evidence="3">
    <location>
        <position position="82"/>
    </location>
</feature>
<comment type="caution">
    <text evidence="3">The sequence shown here is derived from an EMBL/GenBank/DDBJ whole genome shotgun (WGS) entry which is preliminary data.</text>
</comment>
<evidence type="ECO:0000256" key="1">
    <source>
        <dbReference type="ARBA" id="ARBA00022553"/>
    </source>
</evidence>
<dbReference type="GO" id="GO:0000160">
    <property type="term" value="P:phosphorelay signal transduction system"/>
    <property type="evidence" value="ECO:0007669"/>
    <property type="project" value="InterPro"/>
</dbReference>
<proteinExistence type="predicted"/>
<dbReference type="InterPro" id="IPR011006">
    <property type="entry name" value="CheY-like_superfamily"/>
</dbReference>
<sequence>MSAVKKILIVDDEEDITILTEKFLQLEKYETITCSNGYDALDIVEERHDEIALILLDIMLPGGKNGYEILTEIKSKYPNILV</sequence>
<feature type="domain" description="Response regulatory" evidence="2">
    <location>
        <begin position="6"/>
        <end position="82"/>
    </location>
</feature>
<dbReference type="InterPro" id="IPR001789">
    <property type="entry name" value="Sig_transdc_resp-reg_receiver"/>
</dbReference>
<protein>
    <recommendedName>
        <fullName evidence="2">Response regulatory domain-containing protein</fullName>
    </recommendedName>
</protein>
<gene>
    <name evidence="3" type="ORF">S03H2_70409</name>
</gene>